<dbReference type="EMBL" id="CP133618">
    <property type="protein sequence ID" value="WMV37021.1"/>
    <property type="molecule type" value="Genomic_DNA"/>
</dbReference>
<organism evidence="1 2">
    <name type="scientific">Solanum verrucosum</name>
    <dbReference type="NCBI Taxonomy" id="315347"/>
    <lineage>
        <taxon>Eukaryota</taxon>
        <taxon>Viridiplantae</taxon>
        <taxon>Streptophyta</taxon>
        <taxon>Embryophyta</taxon>
        <taxon>Tracheophyta</taxon>
        <taxon>Spermatophyta</taxon>
        <taxon>Magnoliopsida</taxon>
        <taxon>eudicotyledons</taxon>
        <taxon>Gunneridae</taxon>
        <taxon>Pentapetalae</taxon>
        <taxon>asterids</taxon>
        <taxon>lamiids</taxon>
        <taxon>Solanales</taxon>
        <taxon>Solanaceae</taxon>
        <taxon>Solanoideae</taxon>
        <taxon>Solaneae</taxon>
        <taxon>Solanum</taxon>
    </lineage>
</organism>
<proteinExistence type="predicted"/>
<sequence>MVCTPLVHGTLVACYKPYVGISCALVSLDYYFQVWVSLLVHCWTQGLGREPTGFQDPSTKLVGIADTFGDPPFGRFHRLSAFASLCFESLGDMGSAQWNKRRSPDRSGTR</sequence>
<evidence type="ECO:0000313" key="1">
    <source>
        <dbReference type="EMBL" id="WMV37021.1"/>
    </source>
</evidence>
<dbReference type="Proteomes" id="UP001234989">
    <property type="component" value="Chromosome 7"/>
</dbReference>
<dbReference type="AlphaFoldDB" id="A0AAF0R7M1"/>
<reference evidence="1" key="1">
    <citation type="submission" date="2023-08" db="EMBL/GenBank/DDBJ databases">
        <title>A de novo genome assembly of Solanum verrucosum Schlechtendal, a Mexican diploid species geographically isolated from the other diploid A-genome species in potato relatives.</title>
        <authorList>
            <person name="Hosaka K."/>
        </authorList>
    </citation>
    <scope>NUCLEOTIDE SEQUENCE</scope>
    <source>
        <tissue evidence="1">Young leaves</tissue>
    </source>
</reference>
<name>A0AAF0R7M1_SOLVR</name>
<accession>A0AAF0R7M1</accession>
<protein>
    <submittedName>
        <fullName evidence="1">Uncharacterized protein</fullName>
    </submittedName>
</protein>
<gene>
    <name evidence="1" type="ORF">MTR67_030406</name>
</gene>
<keyword evidence="2" id="KW-1185">Reference proteome</keyword>
<evidence type="ECO:0000313" key="2">
    <source>
        <dbReference type="Proteomes" id="UP001234989"/>
    </source>
</evidence>